<dbReference type="Gene3D" id="1.10.357.10">
    <property type="entry name" value="Tetracycline Repressor, domain 2"/>
    <property type="match status" value="1"/>
</dbReference>
<proteinExistence type="predicted"/>
<geneLocation type="plasmid" evidence="2 3">
    <name>p1</name>
</geneLocation>
<dbReference type="EMBL" id="CP093327">
    <property type="protein sequence ID" value="UNK47888.1"/>
    <property type="molecule type" value="Genomic_DNA"/>
</dbReference>
<accession>A0ABY3WH54</accession>
<dbReference type="InterPro" id="IPR041490">
    <property type="entry name" value="KstR2_TetR_C"/>
</dbReference>
<evidence type="ECO:0000313" key="3">
    <source>
        <dbReference type="Proteomes" id="UP000829069"/>
    </source>
</evidence>
<reference evidence="2 3" key="1">
    <citation type="submission" date="2022-03" db="EMBL/GenBank/DDBJ databases">
        <title>Isotopic signatures of nitrous oxide derived from detoxification processes.</title>
        <authorList>
            <person name="Behrendt U."/>
            <person name="Buchen C."/>
            <person name="Well R."/>
            <person name="Ulrich A."/>
            <person name="Rohe L."/>
            <person name="Kolb S."/>
            <person name="Schloter M."/>
            <person name="Horn M.A."/>
            <person name="Augustin J."/>
        </authorList>
    </citation>
    <scope>NUCLEOTIDE SEQUENCE [LARGE SCALE GENOMIC DNA]</scope>
    <source>
        <strain evidence="2 3">S4-C24</strain>
        <plasmid evidence="2 3">p1</plasmid>
    </source>
</reference>
<dbReference type="Pfam" id="PF17932">
    <property type="entry name" value="TetR_C_24"/>
    <property type="match status" value="1"/>
</dbReference>
<organism evidence="2 3">
    <name type="scientific">Arthrobacter sulfonylureivorans</name>
    <dbReference type="NCBI Taxonomy" id="2486855"/>
    <lineage>
        <taxon>Bacteria</taxon>
        <taxon>Bacillati</taxon>
        <taxon>Actinomycetota</taxon>
        <taxon>Actinomycetes</taxon>
        <taxon>Micrococcales</taxon>
        <taxon>Micrococcaceae</taxon>
        <taxon>Arthrobacter</taxon>
    </lineage>
</organism>
<feature type="domain" description="HTH-type transcriptional repressor KstR2 C-terminal" evidence="1">
    <location>
        <begin position="4"/>
        <end position="98"/>
    </location>
</feature>
<sequence length="112" mass="12803">MATRDHRAAAILYQSERQTLVDVDTTSLKALESSAQVIWVETISEGIQTGRMRNVDPRIAYFLFRDALFLVARWYRDSGRLDLEEITARYLDLICHGLLTPDSSADRPETTQ</sequence>
<dbReference type="SUPFAM" id="SSF48498">
    <property type="entry name" value="Tetracyclin repressor-like, C-terminal domain"/>
    <property type="match status" value="1"/>
</dbReference>
<gene>
    <name evidence="2" type="ORF">MNQ99_18575</name>
</gene>
<dbReference type="InterPro" id="IPR036271">
    <property type="entry name" value="Tet_transcr_reg_TetR-rel_C_sf"/>
</dbReference>
<keyword evidence="3" id="KW-1185">Reference proteome</keyword>
<evidence type="ECO:0000259" key="1">
    <source>
        <dbReference type="Pfam" id="PF17932"/>
    </source>
</evidence>
<protein>
    <recommendedName>
        <fullName evidence="1">HTH-type transcriptional repressor KstR2 C-terminal domain-containing protein</fullName>
    </recommendedName>
</protein>
<dbReference type="Proteomes" id="UP000829069">
    <property type="component" value="Plasmid p1"/>
</dbReference>
<evidence type="ECO:0000313" key="2">
    <source>
        <dbReference type="EMBL" id="UNK47888.1"/>
    </source>
</evidence>
<name>A0ABY3WH54_9MICC</name>
<keyword evidence="2" id="KW-0614">Plasmid</keyword>